<accession>A0A9D0Z0A2</accession>
<evidence type="ECO:0000313" key="2">
    <source>
        <dbReference type="Proteomes" id="UP000886725"/>
    </source>
</evidence>
<proteinExistence type="predicted"/>
<dbReference type="EMBL" id="DVFU01000097">
    <property type="protein sequence ID" value="HIQ65094.1"/>
    <property type="molecule type" value="Genomic_DNA"/>
</dbReference>
<evidence type="ECO:0000313" key="1">
    <source>
        <dbReference type="EMBL" id="HIQ65094.1"/>
    </source>
</evidence>
<organism evidence="1 2">
    <name type="scientific">Candidatus Faecenecus gallistercoris</name>
    <dbReference type="NCBI Taxonomy" id="2840793"/>
    <lineage>
        <taxon>Bacteria</taxon>
        <taxon>Bacillati</taxon>
        <taxon>Bacillota</taxon>
        <taxon>Bacillota incertae sedis</taxon>
        <taxon>Candidatus Faecenecus</taxon>
    </lineage>
</organism>
<sequence>MRKEITDDYIDIALIGNNVYDMVFMRYLFLSQNVNAYYCDKYQMDDEEKEIILRNIAYFFGTKGPILIDDKELRKIFDDNGIPRKSTLPNLTSEDIIKQIDDCLKSDAVYVCNSNGNLDKYTMFILGYLMAMKQEIFLWNAIDESEWLMSCISRKNNNGYKEVVQFPLEIIRTLAYPYLFEKYKLKMLPGKYRKVTVDDEGNIGVDRNLEFNLPVENQANEKNTISLLGSLRKQLTVIQEKALQLEENGYKVLAPKLSSVKTEEKGFVVFEDDVSDNPIVIESDFIEKCLKSENILICDQDGYIGNTVMFEIGFLLAKKKKIEFIQEPNDKWLRDVVDYFSGLDKILLKR</sequence>
<gene>
    <name evidence="1" type="ORF">IAC85_05075</name>
</gene>
<protein>
    <recommendedName>
        <fullName evidence="3">MazG nucleotide pyrophosphohydrolase</fullName>
    </recommendedName>
</protein>
<reference evidence="1" key="2">
    <citation type="journal article" date="2021" name="PeerJ">
        <title>Extensive microbial diversity within the chicken gut microbiome revealed by metagenomics and culture.</title>
        <authorList>
            <person name="Gilroy R."/>
            <person name="Ravi A."/>
            <person name="Getino M."/>
            <person name="Pursley I."/>
            <person name="Horton D.L."/>
            <person name="Alikhan N.F."/>
            <person name="Baker D."/>
            <person name="Gharbi K."/>
            <person name="Hall N."/>
            <person name="Watson M."/>
            <person name="Adriaenssens E.M."/>
            <person name="Foster-Nyarko E."/>
            <person name="Jarju S."/>
            <person name="Secka A."/>
            <person name="Antonio M."/>
            <person name="Oren A."/>
            <person name="Chaudhuri R.R."/>
            <person name="La Ragione R."/>
            <person name="Hildebrand F."/>
            <person name="Pallen M.J."/>
        </authorList>
    </citation>
    <scope>NUCLEOTIDE SEQUENCE</scope>
    <source>
        <strain evidence="1">CHK165-10780</strain>
    </source>
</reference>
<dbReference type="AlphaFoldDB" id="A0A9D0Z0A2"/>
<evidence type="ECO:0008006" key="3">
    <source>
        <dbReference type="Google" id="ProtNLM"/>
    </source>
</evidence>
<name>A0A9D0Z0A2_9FIRM</name>
<reference evidence="1" key="1">
    <citation type="submission" date="2020-10" db="EMBL/GenBank/DDBJ databases">
        <authorList>
            <person name="Gilroy R."/>
        </authorList>
    </citation>
    <scope>NUCLEOTIDE SEQUENCE</scope>
    <source>
        <strain evidence="1">CHK165-10780</strain>
    </source>
</reference>
<comment type="caution">
    <text evidence="1">The sequence shown here is derived from an EMBL/GenBank/DDBJ whole genome shotgun (WGS) entry which is preliminary data.</text>
</comment>
<dbReference type="Proteomes" id="UP000886725">
    <property type="component" value="Unassembled WGS sequence"/>
</dbReference>